<dbReference type="PANTHER" id="PTHR42718:SF9">
    <property type="entry name" value="MAJOR FACILITATOR SUPERFAMILY MULTIDRUG TRANSPORTER MFSC"/>
    <property type="match status" value="1"/>
</dbReference>
<reference evidence="8 9" key="1">
    <citation type="journal article" date="2013" name="Antonie Van Leeuwenhoek">
        <title>Paracoccus zhejiangensis sp. nov., isolated from activated sludge in wastewater-treatment system.</title>
        <authorList>
            <person name="Wu Z.G."/>
            <person name="Zhang D.F."/>
            <person name="Liu Y.L."/>
            <person name="Wang F."/>
            <person name="Jiang X."/>
            <person name="Li C."/>
            <person name="Li S.P."/>
            <person name="Hong Q."/>
            <person name="Li W.J."/>
        </authorList>
    </citation>
    <scope>NUCLEOTIDE SEQUENCE [LARGE SCALE GENOMIC DNA]</scope>
    <source>
        <strain evidence="8 9">J6</strain>
    </source>
</reference>
<comment type="subcellular location">
    <subcellularLocation>
        <location evidence="1">Membrane</location>
        <topology evidence="1">Multi-pass membrane protein</topology>
    </subcellularLocation>
</comment>
<feature type="transmembrane region" description="Helical" evidence="6">
    <location>
        <begin position="210"/>
        <end position="229"/>
    </location>
</feature>
<dbReference type="Pfam" id="PF07690">
    <property type="entry name" value="MFS_1"/>
    <property type="match status" value="1"/>
</dbReference>
<feature type="transmembrane region" description="Helical" evidence="6">
    <location>
        <begin position="283"/>
        <end position="305"/>
    </location>
</feature>
<dbReference type="KEGG" id="pzh:CX676_11905"/>
<dbReference type="Proteomes" id="UP000234530">
    <property type="component" value="Chromosome"/>
</dbReference>
<keyword evidence="3 6" id="KW-0812">Transmembrane</keyword>
<keyword evidence="2" id="KW-0813">Transport</keyword>
<dbReference type="Gene3D" id="1.20.1720.10">
    <property type="entry name" value="Multidrug resistance protein D"/>
    <property type="match status" value="1"/>
</dbReference>
<evidence type="ECO:0000256" key="3">
    <source>
        <dbReference type="ARBA" id="ARBA00022692"/>
    </source>
</evidence>
<dbReference type="SUPFAM" id="SSF103473">
    <property type="entry name" value="MFS general substrate transporter"/>
    <property type="match status" value="1"/>
</dbReference>
<keyword evidence="4 6" id="KW-1133">Transmembrane helix</keyword>
<feature type="transmembrane region" description="Helical" evidence="6">
    <location>
        <begin position="241"/>
        <end position="262"/>
    </location>
</feature>
<keyword evidence="9" id="KW-1185">Reference proteome</keyword>
<name>A0A2H5EZS2_9RHOB</name>
<dbReference type="AlphaFoldDB" id="A0A2H5EZS2"/>
<feature type="transmembrane region" description="Helical" evidence="6">
    <location>
        <begin position="87"/>
        <end position="106"/>
    </location>
</feature>
<dbReference type="InterPro" id="IPR020846">
    <property type="entry name" value="MFS_dom"/>
</dbReference>
<feature type="transmembrane region" description="Helical" evidence="6">
    <location>
        <begin position="60"/>
        <end position="80"/>
    </location>
</feature>
<dbReference type="PANTHER" id="PTHR42718">
    <property type="entry name" value="MAJOR FACILITATOR SUPERFAMILY MULTIDRUG TRANSPORTER MFSC"/>
    <property type="match status" value="1"/>
</dbReference>
<feature type="transmembrane region" description="Helical" evidence="6">
    <location>
        <begin position="345"/>
        <end position="363"/>
    </location>
</feature>
<dbReference type="InterPro" id="IPR036259">
    <property type="entry name" value="MFS_trans_sf"/>
</dbReference>
<evidence type="ECO:0000256" key="6">
    <source>
        <dbReference type="SAM" id="Phobius"/>
    </source>
</evidence>
<evidence type="ECO:0000256" key="5">
    <source>
        <dbReference type="ARBA" id="ARBA00023136"/>
    </source>
</evidence>
<evidence type="ECO:0000256" key="2">
    <source>
        <dbReference type="ARBA" id="ARBA00022448"/>
    </source>
</evidence>
<evidence type="ECO:0000256" key="4">
    <source>
        <dbReference type="ARBA" id="ARBA00022989"/>
    </source>
</evidence>
<dbReference type="EMBL" id="CP025430">
    <property type="protein sequence ID" value="AUH64783.1"/>
    <property type="molecule type" value="Genomic_DNA"/>
</dbReference>
<feature type="transmembrane region" description="Helical" evidence="6">
    <location>
        <begin position="317"/>
        <end position="338"/>
    </location>
</feature>
<dbReference type="PROSITE" id="PS50850">
    <property type="entry name" value="MFS"/>
    <property type="match status" value="1"/>
</dbReference>
<feature type="transmembrane region" description="Helical" evidence="6">
    <location>
        <begin position="112"/>
        <end position="133"/>
    </location>
</feature>
<feature type="transmembrane region" description="Helical" evidence="6">
    <location>
        <begin position="20"/>
        <end position="40"/>
    </location>
</feature>
<feature type="transmembrane region" description="Helical" evidence="6">
    <location>
        <begin position="145"/>
        <end position="165"/>
    </location>
</feature>
<dbReference type="Gene3D" id="1.20.1250.20">
    <property type="entry name" value="MFS general substrate transporter like domains"/>
    <property type="match status" value="1"/>
</dbReference>
<dbReference type="RefSeq" id="WP_101752812.1">
    <property type="nucleotide sequence ID" value="NZ_CP025430.1"/>
</dbReference>
<evidence type="ECO:0000313" key="8">
    <source>
        <dbReference type="EMBL" id="AUH64783.1"/>
    </source>
</evidence>
<feature type="domain" description="Major facilitator superfamily (MFS) profile" evidence="7">
    <location>
        <begin position="18"/>
        <end position="366"/>
    </location>
</feature>
<protein>
    <recommendedName>
        <fullName evidence="7">Major facilitator superfamily (MFS) profile domain-containing protein</fullName>
    </recommendedName>
</protein>
<evidence type="ECO:0000313" key="9">
    <source>
        <dbReference type="Proteomes" id="UP000234530"/>
    </source>
</evidence>
<keyword evidence="5 6" id="KW-0472">Membrane</keyword>
<dbReference type="OrthoDB" id="9812221at2"/>
<proteinExistence type="predicted"/>
<accession>A0A2H5EZS2</accession>
<dbReference type="GO" id="GO:0022857">
    <property type="term" value="F:transmembrane transporter activity"/>
    <property type="evidence" value="ECO:0007669"/>
    <property type="project" value="InterPro"/>
</dbReference>
<evidence type="ECO:0000259" key="7">
    <source>
        <dbReference type="PROSITE" id="PS50850"/>
    </source>
</evidence>
<dbReference type="GO" id="GO:0016020">
    <property type="term" value="C:membrane"/>
    <property type="evidence" value="ECO:0007669"/>
    <property type="project" value="UniProtKB-SubCell"/>
</dbReference>
<organism evidence="8 9">
    <name type="scientific">Paracoccus zhejiangensis</name>
    <dbReference type="NCBI Taxonomy" id="1077935"/>
    <lineage>
        <taxon>Bacteria</taxon>
        <taxon>Pseudomonadati</taxon>
        <taxon>Pseudomonadota</taxon>
        <taxon>Alphaproteobacteria</taxon>
        <taxon>Rhodobacterales</taxon>
        <taxon>Paracoccaceae</taxon>
        <taxon>Paracoccus</taxon>
    </lineage>
</organism>
<feature type="transmembrane region" description="Helical" evidence="6">
    <location>
        <begin position="177"/>
        <end position="198"/>
    </location>
</feature>
<sequence length="366" mass="39417">MSTTTAAPAAPAVKLPDLRALIGVGAVLLGTLTSLLNSRLTDIGLADIRGALGVGMDEASWLTTAYVVAEVAAIPSAVWLRSILSPARGVLIGSLIFTVASFLAPFSPNLQVLIAFQAIRGLSAGILMPMAYAVVMRHMPQPLRLYALSFYALVSSLTPALAASIEGWIMVHFSWEYLFWINVIPGSLTLLAGAYGLANDPIKFLRFRRHDGFGLLALSLGLAALVTALDQGNRLDWLGSGLINGLLASAAFLLVIYLVHALRHRDPVVSPRLLARDNIGLSLLVMFVMRIGLMSSAYLIPQYLIRVQGFRALESGTVFWVSALPQLVLTPFVAWLVYRLDPRNLVAFGLLVFAAGTLMLTDLTHL</sequence>
<evidence type="ECO:0000256" key="1">
    <source>
        <dbReference type="ARBA" id="ARBA00004141"/>
    </source>
</evidence>
<gene>
    <name evidence="8" type="ORF">CX676_11905</name>
</gene>
<dbReference type="InterPro" id="IPR011701">
    <property type="entry name" value="MFS"/>
</dbReference>